<dbReference type="AlphaFoldDB" id="A0A1D9PSP2"/>
<dbReference type="VEuPathDB" id="FungiDB:sscle_01g004500"/>
<feature type="compositionally biased region" description="Polar residues" evidence="1">
    <location>
        <begin position="368"/>
        <end position="377"/>
    </location>
</feature>
<reference evidence="3" key="1">
    <citation type="journal article" date="2017" name="Genome Biol. Evol.">
        <title>The complete genome sequence of the phytopathogenic fungus Sclerotinia sclerotiorum reveals insights into the genome architecture of broad host range pathogens.</title>
        <authorList>
            <person name="Derbyshire M."/>
            <person name="Denton-Giles M."/>
            <person name="Hegedus D."/>
            <person name="Seifbarghy S."/>
            <person name="Rollins J."/>
            <person name="van Kan J."/>
            <person name="Seidl M.F."/>
            <person name="Faino L."/>
            <person name="Mbengue M."/>
            <person name="Navaud O."/>
            <person name="Raffaele S."/>
            <person name="Hammond-Kosack K."/>
            <person name="Heard S."/>
            <person name="Oliver R."/>
        </authorList>
    </citation>
    <scope>NUCLEOTIDE SEQUENCE [LARGE SCALE GENOMIC DNA]</scope>
    <source>
        <strain evidence="3">ATCC 18683 / 1980 / Ss-1</strain>
    </source>
</reference>
<accession>A0A1D9PSP2</accession>
<proteinExistence type="predicted"/>
<dbReference type="Proteomes" id="UP000177798">
    <property type="component" value="Chromosome 1"/>
</dbReference>
<feature type="region of interest" description="Disordered" evidence="1">
    <location>
        <begin position="224"/>
        <end position="262"/>
    </location>
</feature>
<feature type="region of interest" description="Disordered" evidence="1">
    <location>
        <begin position="319"/>
        <end position="486"/>
    </location>
</feature>
<dbReference type="PANTHER" id="PTHR42048">
    <property type="entry name" value="ARS-BINDING PROTEIN 2"/>
    <property type="match status" value="1"/>
</dbReference>
<feature type="compositionally biased region" description="Polar residues" evidence="1">
    <location>
        <begin position="55"/>
        <end position="74"/>
    </location>
</feature>
<evidence type="ECO:0000313" key="3">
    <source>
        <dbReference type="Proteomes" id="UP000177798"/>
    </source>
</evidence>
<feature type="region of interest" description="Disordered" evidence="1">
    <location>
        <begin position="55"/>
        <end position="79"/>
    </location>
</feature>
<protein>
    <recommendedName>
        <fullName evidence="4">ARS-binding protein 2</fullName>
    </recommendedName>
</protein>
<evidence type="ECO:0000313" key="2">
    <source>
        <dbReference type="EMBL" id="APA05680.1"/>
    </source>
</evidence>
<dbReference type="Pfam" id="PF09441">
    <property type="entry name" value="Abp2"/>
    <property type="match status" value="1"/>
</dbReference>
<dbReference type="OrthoDB" id="2104370at2759"/>
<gene>
    <name evidence="2" type="ORF">sscle_01g004500</name>
</gene>
<feature type="compositionally biased region" description="Polar residues" evidence="1">
    <location>
        <begin position="458"/>
        <end position="471"/>
    </location>
</feature>
<feature type="compositionally biased region" description="Polar residues" evidence="1">
    <location>
        <begin position="326"/>
        <end position="337"/>
    </location>
</feature>
<dbReference type="InterPro" id="IPR018562">
    <property type="entry name" value="ARS-binding_2"/>
</dbReference>
<dbReference type="EMBL" id="CP017814">
    <property type="protein sequence ID" value="APA05680.1"/>
    <property type="molecule type" value="Genomic_DNA"/>
</dbReference>
<feature type="compositionally biased region" description="Polar residues" evidence="1">
    <location>
        <begin position="344"/>
        <end position="354"/>
    </location>
</feature>
<evidence type="ECO:0008006" key="4">
    <source>
        <dbReference type="Google" id="ProtNLM"/>
    </source>
</evidence>
<organism evidence="2 3">
    <name type="scientific">Sclerotinia sclerotiorum (strain ATCC 18683 / 1980 / Ss-1)</name>
    <name type="common">White mold</name>
    <name type="synonym">Whetzelinia sclerotiorum</name>
    <dbReference type="NCBI Taxonomy" id="665079"/>
    <lineage>
        <taxon>Eukaryota</taxon>
        <taxon>Fungi</taxon>
        <taxon>Dikarya</taxon>
        <taxon>Ascomycota</taxon>
        <taxon>Pezizomycotina</taxon>
        <taxon>Leotiomycetes</taxon>
        <taxon>Helotiales</taxon>
        <taxon>Sclerotiniaceae</taxon>
        <taxon>Sclerotinia</taxon>
    </lineage>
</organism>
<evidence type="ECO:0000256" key="1">
    <source>
        <dbReference type="SAM" id="MobiDB-lite"/>
    </source>
</evidence>
<dbReference type="PANTHER" id="PTHR42048:SF1">
    <property type="entry name" value="ARS-BINDING PROTEIN 2"/>
    <property type="match status" value="1"/>
</dbReference>
<sequence>MLPVLNVPAMISEPTKRRLESKYAPIAPQGGEQYIQAHSQASCSNAHDRVMPEHQVQSSSLGNLAPNQQNSRTLPSREVTDENFDDAYVGFIMYCNPTVAADTDTAELRRIFRAPPKSDNKSFSTFILFELIRKLENKEIKTWAQLAIDLGVEPPALEKGQSAQKVQQYAVRLKRWLHAMHVDAFFEYLLNKPHVYWTQVPPPNEPPSELGRDGVTADEDLALRALLPETRPKRGRKKAEDREDDDMGRSPSQRPRLHSPTLSEEFMITRASLHPDSATSATATSSFQQGFDSRLSPWSATEVRGSLVDNFRWGAPPESATPLSAYPQSALTPSTRTHLWPDSNEPQSATTPNKSRSRRRHGPAVSSAWPSNGSTSAGKLRGRPPSNRSVTDGPFSTFPANPGSIRDTPSATPTVADSEIPNFFPAGVEANPPVSNPHVSNPHVSNPHVSNPHVSNPQTQNSRPNRLSLQVPQRKGGNVRLATPPPPVVLLNGEADTNMQHDLMSQSQQTSLMEYFNNPINGPSDPSFEHFVSIAFRQNEDFDRTNIDALESHFIGEILVAEWYDVAGNSIQRCSIDEASKICKQVIRNLQAESSSTEAFLINLSALAGGPLMTRLRVTRIEFSGPPLRVDYECHWKMKFGSLEGNFTIRATVVEDDGKMGIGEGMGEIGRGREEEEESWKAKYLSLQGQIKERDAKVRMLKRGMVDALVISEGWIKGGSGSQNQG</sequence>
<feature type="compositionally biased region" description="Low complexity" evidence="1">
    <location>
        <begin position="431"/>
        <end position="457"/>
    </location>
</feature>
<name>A0A1D9PSP2_SCLS1</name>